<accession>A0A9Q0RC43</accession>
<organism evidence="1 2">
    <name type="scientific">Anaeramoeba ignava</name>
    <name type="common">Anaerobic marine amoeba</name>
    <dbReference type="NCBI Taxonomy" id="1746090"/>
    <lineage>
        <taxon>Eukaryota</taxon>
        <taxon>Metamonada</taxon>
        <taxon>Anaeramoebidae</taxon>
        <taxon>Anaeramoeba</taxon>
    </lineage>
</organism>
<reference evidence="1" key="1">
    <citation type="submission" date="2022-10" db="EMBL/GenBank/DDBJ databases">
        <title>Novel sulphate-reducing endosymbionts in the free-living metamonad Anaeramoeba.</title>
        <authorList>
            <person name="Jerlstrom-Hultqvist J."/>
            <person name="Cepicka I."/>
            <person name="Gallot-Lavallee L."/>
            <person name="Salas-Leiva D."/>
            <person name="Curtis B.A."/>
            <person name="Zahonova K."/>
            <person name="Pipaliya S."/>
            <person name="Dacks J."/>
            <person name="Roger A.J."/>
        </authorList>
    </citation>
    <scope>NUCLEOTIDE SEQUENCE</scope>
    <source>
        <strain evidence="1">BMAN</strain>
    </source>
</reference>
<name>A0A9Q0RC43_ANAIG</name>
<comment type="caution">
    <text evidence="1">The sequence shown here is derived from an EMBL/GenBank/DDBJ whole genome shotgun (WGS) entry which is preliminary data.</text>
</comment>
<sequence length="80" mass="9130">MTLLHCFSSWFLTNDGEFLVTGNRDGFVRFIFLKNLKIFRKFSFGKSITSLILNFDEKFIVGGLCDGHLLIGNLKNPVLN</sequence>
<keyword evidence="2" id="KW-1185">Reference proteome</keyword>
<gene>
    <name evidence="1" type="ORF">M0811_07655</name>
</gene>
<evidence type="ECO:0000313" key="2">
    <source>
        <dbReference type="Proteomes" id="UP001149090"/>
    </source>
</evidence>
<evidence type="ECO:0000313" key="1">
    <source>
        <dbReference type="EMBL" id="KAJ5074951.1"/>
    </source>
</evidence>
<dbReference type="EMBL" id="JAPDFW010000067">
    <property type="protein sequence ID" value="KAJ5074951.1"/>
    <property type="molecule type" value="Genomic_DNA"/>
</dbReference>
<protein>
    <submittedName>
        <fullName evidence="1">Beach domain-containing protein lvsc</fullName>
    </submittedName>
</protein>
<dbReference type="Gene3D" id="2.130.10.10">
    <property type="entry name" value="YVTN repeat-like/Quinoprotein amine dehydrogenase"/>
    <property type="match status" value="1"/>
</dbReference>
<dbReference type="SUPFAM" id="SSF117289">
    <property type="entry name" value="Nucleoporin domain"/>
    <property type="match status" value="1"/>
</dbReference>
<dbReference type="Proteomes" id="UP001149090">
    <property type="component" value="Unassembled WGS sequence"/>
</dbReference>
<proteinExistence type="predicted"/>
<dbReference type="InterPro" id="IPR015943">
    <property type="entry name" value="WD40/YVTN_repeat-like_dom_sf"/>
</dbReference>
<dbReference type="AlphaFoldDB" id="A0A9Q0RC43"/>